<reference evidence="2 3" key="1">
    <citation type="journal article" date="2016" name="Nat. Commun.">
        <title>Thousands of microbial genomes shed light on interconnected biogeochemical processes in an aquifer system.</title>
        <authorList>
            <person name="Anantharaman K."/>
            <person name="Brown C.T."/>
            <person name="Hug L.A."/>
            <person name="Sharon I."/>
            <person name="Castelle C.J."/>
            <person name="Probst A.J."/>
            <person name="Thomas B.C."/>
            <person name="Singh A."/>
            <person name="Wilkins M.J."/>
            <person name="Karaoz U."/>
            <person name="Brodie E.L."/>
            <person name="Williams K.H."/>
            <person name="Hubbard S.S."/>
            <person name="Banfield J.F."/>
        </authorList>
    </citation>
    <scope>NUCLEOTIDE SEQUENCE [LARGE SCALE GENOMIC DNA]</scope>
</reference>
<evidence type="ECO:0000259" key="1">
    <source>
        <dbReference type="Pfam" id="PF01996"/>
    </source>
</evidence>
<evidence type="ECO:0000313" key="2">
    <source>
        <dbReference type="EMBL" id="OHA25704.1"/>
    </source>
</evidence>
<accession>A0A1G2MPN5</accession>
<gene>
    <name evidence="2" type="ORF">A3D56_00840</name>
</gene>
<dbReference type="Gene3D" id="3.30.1330.100">
    <property type="entry name" value="CofE-like"/>
    <property type="match status" value="1"/>
</dbReference>
<protein>
    <recommendedName>
        <fullName evidence="1">Coenzyme F420:L-glutamate ligase-like domain-containing protein</fullName>
    </recommendedName>
</protein>
<sequence length="242" mass="27253">MHITPVKTRLFLEGKDLIAFIKEHIPKIAEKSLLIVTSKIVALAEKRTAVVANQKEKERLIRSESQFALQTKYVWLTIRDNLVMASAGIDESNGNGKLILLPKNSFKTAIFIRKKIKKIYGLKKFGVIITDSRLLPLRNGTVGVATGYAGFRGLKSYKGKSDLFGRKFLYQRVDVADSLATAAVFCMGEGNESIPLAMITSAPVAWRERIKETELEIDPREDVYQPLFAKIRRLGPKRFKKV</sequence>
<proteinExistence type="predicted"/>
<dbReference type="PANTHER" id="PTHR47917">
    <property type="match status" value="1"/>
</dbReference>
<dbReference type="PANTHER" id="PTHR47917:SF1">
    <property type="entry name" value="COENZYME F420:L-GLUTAMATE LIGASE"/>
    <property type="match status" value="1"/>
</dbReference>
<dbReference type="InterPro" id="IPR002847">
    <property type="entry name" value="F420-0_gamma-glut_ligase-dom"/>
</dbReference>
<evidence type="ECO:0000313" key="3">
    <source>
        <dbReference type="Proteomes" id="UP000177943"/>
    </source>
</evidence>
<comment type="caution">
    <text evidence="2">The sequence shown here is derived from an EMBL/GenBank/DDBJ whole genome shotgun (WGS) entry which is preliminary data.</text>
</comment>
<name>A0A1G2MPN5_9BACT</name>
<organism evidence="2 3">
    <name type="scientific">Candidatus Taylorbacteria bacterium RIFCSPHIGHO2_02_FULL_45_35</name>
    <dbReference type="NCBI Taxonomy" id="1802311"/>
    <lineage>
        <taxon>Bacteria</taxon>
        <taxon>Candidatus Tayloriibacteriota</taxon>
    </lineage>
</organism>
<dbReference type="SUPFAM" id="SSF144010">
    <property type="entry name" value="CofE-like"/>
    <property type="match status" value="1"/>
</dbReference>
<dbReference type="Pfam" id="PF01996">
    <property type="entry name" value="F420_ligase"/>
    <property type="match status" value="1"/>
</dbReference>
<dbReference type="AlphaFoldDB" id="A0A1G2MPN5"/>
<dbReference type="EMBL" id="MHRP01000047">
    <property type="protein sequence ID" value="OHA25704.1"/>
    <property type="molecule type" value="Genomic_DNA"/>
</dbReference>
<feature type="domain" description="Coenzyme F420:L-glutamate ligase-like" evidence="1">
    <location>
        <begin position="6"/>
        <end position="199"/>
    </location>
</feature>
<dbReference type="Proteomes" id="UP000177943">
    <property type="component" value="Unassembled WGS sequence"/>
</dbReference>
<dbReference type="GO" id="GO:0052618">
    <property type="term" value="F:coenzyme F420-0:L-glutamate ligase activity"/>
    <property type="evidence" value="ECO:0007669"/>
    <property type="project" value="TreeGrafter"/>
</dbReference>